<evidence type="ECO:0000256" key="6">
    <source>
        <dbReference type="SAM" id="Phobius"/>
    </source>
</evidence>
<feature type="transmembrane region" description="Helical" evidence="6">
    <location>
        <begin position="33"/>
        <end position="50"/>
    </location>
</feature>
<comment type="similarity">
    <text evidence="2">Belongs to the UPF0057 (PMP3) family.</text>
</comment>
<keyword evidence="3 6" id="KW-0812">Transmembrane</keyword>
<comment type="subcellular location">
    <subcellularLocation>
        <location evidence="1">Membrane</location>
    </subcellularLocation>
</comment>
<evidence type="ECO:0000256" key="4">
    <source>
        <dbReference type="ARBA" id="ARBA00022989"/>
    </source>
</evidence>
<organism evidence="7 8">
    <name type="scientific">Ancylostoma ceylanicum</name>
    <dbReference type="NCBI Taxonomy" id="53326"/>
    <lineage>
        <taxon>Eukaryota</taxon>
        <taxon>Metazoa</taxon>
        <taxon>Ecdysozoa</taxon>
        <taxon>Nematoda</taxon>
        <taxon>Chromadorea</taxon>
        <taxon>Rhabditida</taxon>
        <taxon>Rhabditina</taxon>
        <taxon>Rhabditomorpha</taxon>
        <taxon>Strongyloidea</taxon>
        <taxon>Ancylostomatidae</taxon>
        <taxon>Ancylostomatinae</taxon>
        <taxon>Ancylostoma</taxon>
    </lineage>
</organism>
<keyword evidence="8" id="KW-1185">Reference proteome</keyword>
<dbReference type="GO" id="GO:0016020">
    <property type="term" value="C:membrane"/>
    <property type="evidence" value="ECO:0007669"/>
    <property type="project" value="UniProtKB-SubCell"/>
</dbReference>
<keyword evidence="5 6" id="KW-0472">Membrane</keyword>
<dbReference type="EMBL" id="JARK01000308">
    <property type="protein sequence ID" value="EYC38578.1"/>
    <property type="molecule type" value="Genomic_DNA"/>
</dbReference>
<dbReference type="InterPro" id="IPR000612">
    <property type="entry name" value="PMP3"/>
</dbReference>
<dbReference type="PANTHER" id="PTHR21659:SF90">
    <property type="entry name" value="PLASMA MEMBRANE PROTEOLIPID 3"/>
    <property type="match status" value="1"/>
</dbReference>
<evidence type="ECO:0000313" key="7">
    <source>
        <dbReference type="EMBL" id="EYC38578.1"/>
    </source>
</evidence>
<comment type="caution">
    <text evidence="7">The sequence shown here is derived from an EMBL/GenBank/DDBJ whole genome shotgun (WGS) entry which is preliminary data.</text>
</comment>
<keyword evidence="4 6" id="KW-1133">Transmembrane helix</keyword>
<evidence type="ECO:0000256" key="1">
    <source>
        <dbReference type="ARBA" id="ARBA00004370"/>
    </source>
</evidence>
<dbReference type="AlphaFoldDB" id="A0A016WHX0"/>
<evidence type="ECO:0000313" key="8">
    <source>
        <dbReference type="Proteomes" id="UP000024635"/>
    </source>
</evidence>
<gene>
    <name evidence="7" type="primary">Acey_s0708.g1711</name>
    <name evidence="7" type="synonym">Acey-F25H5.8</name>
    <name evidence="7" type="ORF">Y032_0708g1711</name>
</gene>
<evidence type="ECO:0000256" key="3">
    <source>
        <dbReference type="ARBA" id="ARBA00022692"/>
    </source>
</evidence>
<proteinExistence type="inferred from homology"/>
<feature type="transmembrane region" description="Helical" evidence="6">
    <location>
        <begin position="62"/>
        <end position="81"/>
    </location>
</feature>
<reference evidence="8" key="1">
    <citation type="journal article" date="2015" name="Nat. Genet.">
        <title>The genome and transcriptome of the zoonotic hookworm Ancylostoma ceylanicum identify infection-specific gene families.</title>
        <authorList>
            <person name="Schwarz E.M."/>
            <person name="Hu Y."/>
            <person name="Antoshechkin I."/>
            <person name="Miller M.M."/>
            <person name="Sternberg P.W."/>
            <person name="Aroian R.V."/>
        </authorList>
    </citation>
    <scope>NUCLEOTIDE SEQUENCE</scope>
    <source>
        <strain evidence="8">HY135</strain>
    </source>
</reference>
<evidence type="ECO:0008006" key="9">
    <source>
        <dbReference type="Google" id="ProtNLM"/>
    </source>
</evidence>
<dbReference type="Proteomes" id="UP000024635">
    <property type="component" value="Unassembled WGS sequence"/>
</dbReference>
<evidence type="ECO:0000256" key="2">
    <source>
        <dbReference type="ARBA" id="ARBA00009530"/>
    </source>
</evidence>
<dbReference type="OrthoDB" id="2802411at2759"/>
<name>A0A016WHX0_9BILA</name>
<sequence length="84" mass="9571">MLAASRPLRVSRTITVVLNHVFQDMGSSDTDKIIEILLILLLPPLAVWFHDRACSCAVCINIILLFLFVLPAIIHAVWYCYMRD</sequence>
<protein>
    <recommendedName>
        <fullName evidence="9">Proteolipid membrane potential modulator</fullName>
    </recommendedName>
</protein>
<dbReference type="PANTHER" id="PTHR21659">
    <property type="entry name" value="HYDROPHOBIC PROTEIN RCI2 LOW TEMPERATURE AND SALT RESPONSIVE PROTEIN LTI6 -RELATED"/>
    <property type="match status" value="1"/>
</dbReference>
<dbReference type="Pfam" id="PF01679">
    <property type="entry name" value="Pmp3"/>
    <property type="match status" value="1"/>
</dbReference>
<evidence type="ECO:0000256" key="5">
    <source>
        <dbReference type="ARBA" id="ARBA00023136"/>
    </source>
</evidence>
<accession>A0A016WHX0</accession>